<comment type="similarity">
    <text evidence="2 7">Belongs to the tetraspanin (TM4SF) family.</text>
</comment>
<dbReference type="PRINTS" id="PR00259">
    <property type="entry name" value="TMFOUR"/>
</dbReference>
<evidence type="ECO:0000256" key="6">
    <source>
        <dbReference type="ARBA" id="ARBA00023180"/>
    </source>
</evidence>
<organism evidence="8 9">
    <name type="scientific">Chiloscyllium punctatum</name>
    <name type="common">Brownbanded bambooshark</name>
    <name type="synonym">Hemiscyllium punctatum</name>
    <dbReference type="NCBI Taxonomy" id="137246"/>
    <lineage>
        <taxon>Eukaryota</taxon>
        <taxon>Metazoa</taxon>
        <taxon>Chordata</taxon>
        <taxon>Craniata</taxon>
        <taxon>Vertebrata</taxon>
        <taxon>Chondrichthyes</taxon>
        <taxon>Elasmobranchii</taxon>
        <taxon>Galeomorphii</taxon>
        <taxon>Galeoidea</taxon>
        <taxon>Orectolobiformes</taxon>
        <taxon>Hemiscylliidae</taxon>
        <taxon>Chiloscyllium</taxon>
    </lineage>
</organism>
<dbReference type="EMBL" id="BEZZ01003376">
    <property type="protein sequence ID" value="GCC19657.1"/>
    <property type="molecule type" value="Genomic_DNA"/>
</dbReference>
<gene>
    <name evidence="8" type="ORF">chiPu_0021113</name>
</gene>
<comment type="caution">
    <text evidence="8">The sequence shown here is derived from an EMBL/GenBank/DDBJ whole genome shotgun (WGS) entry which is preliminary data.</text>
</comment>
<dbReference type="SUPFAM" id="SSF48652">
    <property type="entry name" value="Tetraspanin"/>
    <property type="match status" value="1"/>
</dbReference>
<evidence type="ECO:0000256" key="1">
    <source>
        <dbReference type="ARBA" id="ARBA00004141"/>
    </source>
</evidence>
<dbReference type="Proteomes" id="UP000287033">
    <property type="component" value="Unassembled WGS sequence"/>
</dbReference>
<evidence type="ECO:0000313" key="8">
    <source>
        <dbReference type="EMBL" id="GCC19657.1"/>
    </source>
</evidence>
<keyword evidence="4 7" id="KW-1133">Transmembrane helix</keyword>
<reference evidence="8 9" key="1">
    <citation type="journal article" date="2018" name="Nat. Ecol. Evol.">
        <title>Shark genomes provide insights into elasmobranch evolution and the origin of vertebrates.</title>
        <authorList>
            <person name="Hara Y"/>
            <person name="Yamaguchi K"/>
            <person name="Onimaru K"/>
            <person name="Kadota M"/>
            <person name="Koyanagi M"/>
            <person name="Keeley SD"/>
            <person name="Tatsumi K"/>
            <person name="Tanaka K"/>
            <person name="Motone F"/>
            <person name="Kageyama Y"/>
            <person name="Nozu R"/>
            <person name="Adachi N"/>
            <person name="Nishimura O"/>
            <person name="Nakagawa R"/>
            <person name="Tanegashima C"/>
            <person name="Kiyatake I"/>
            <person name="Matsumoto R"/>
            <person name="Murakumo K"/>
            <person name="Nishida K"/>
            <person name="Terakita A"/>
            <person name="Kuratani S"/>
            <person name="Sato K"/>
            <person name="Hyodo S Kuraku.S."/>
        </authorList>
    </citation>
    <scope>NUCLEOTIDE SEQUENCE [LARGE SCALE GENOMIC DNA]</scope>
</reference>
<dbReference type="OMA" id="NSIMISF"/>
<feature type="transmembrane region" description="Helical" evidence="7">
    <location>
        <begin position="84"/>
        <end position="109"/>
    </location>
</feature>
<proteinExistence type="inferred from homology"/>
<name>A0A401RN95_CHIPU</name>
<keyword evidence="6" id="KW-0325">Glycoprotein</keyword>
<dbReference type="CDD" id="cd03156">
    <property type="entry name" value="uroplakin_I_like_LEL"/>
    <property type="match status" value="1"/>
</dbReference>
<dbReference type="PANTHER" id="PTHR19282:SF504">
    <property type="entry name" value="TETRASPANIN"/>
    <property type="match status" value="1"/>
</dbReference>
<keyword evidence="5 7" id="KW-0472">Membrane</keyword>
<dbReference type="Gene3D" id="1.10.1450.10">
    <property type="entry name" value="Tetraspanin"/>
    <property type="match status" value="1"/>
</dbReference>
<dbReference type="AlphaFoldDB" id="A0A401RN95"/>
<dbReference type="STRING" id="137246.A0A401RN95"/>
<accession>A0A401RN95</accession>
<keyword evidence="9" id="KW-1185">Reference proteome</keyword>
<feature type="transmembrane region" description="Helical" evidence="7">
    <location>
        <begin position="50"/>
        <end position="78"/>
    </location>
</feature>
<dbReference type="Pfam" id="PF00335">
    <property type="entry name" value="Tetraspanin"/>
    <property type="match status" value="1"/>
</dbReference>
<dbReference type="InterPro" id="IPR000301">
    <property type="entry name" value="Tetraspanin_animals"/>
</dbReference>
<dbReference type="GO" id="GO:0005886">
    <property type="term" value="C:plasma membrane"/>
    <property type="evidence" value="ECO:0007669"/>
    <property type="project" value="TreeGrafter"/>
</dbReference>
<evidence type="ECO:0000256" key="2">
    <source>
        <dbReference type="ARBA" id="ARBA00006840"/>
    </source>
</evidence>
<evidence type="ECO:0000256" key="5">
    <source>
        <dbReference type="ARBA" id="ARBA00023136"/>
    </source>
</evidence>
<evidence type="ECO:0000313" key="9">
    <source>
        <dbReference type="Proteomes" id="UP000287033"/>
    </source>
</evidence>
<dbReference type="PANTHER" id="PTHR19282">
    <property type="entry name" value="TETRASPANIN"/>
    <property type="match status" value="1"/>
</dbReference>
<protein>
    <recommendedName>
        <fullName evidence="7">Tetraspanin</fullName>
    </recommendedName>
</protein>
<evidence type="ECO:0000256" key="7">
    <source>
        <dbReference type="RuleBase" id="RU361218"/>
    </source>
</evidence>
<dbReference type="PIRSF" id="PIRSF002419">
    <property type="entry name" value="Tetraspanin"/>
    <property type="match status" value="1"/>
</dbReference>
<dbReference type="OrthoDB" id="71600at2759"/>
<feature type="transmembrane region" description="Helical" evidence="7">
    <location>
        <begin position="217"/>
        <end position="244"/>
    </location>
</feature>
<feature type="transmembrane region" description="Helical" evidence="7">
    <location>
        <begin position="19"/>
        <end position="38"/>
    </location>
</feature>
<dbReference type="InterPro" id="IPR008952">
    <property type="entry name" value="Tetraspanin_EC2_sf"/>
</dbReference>
<dbReference type="FunFam" id="1.10.1450.10:FF:000012">
    <property type="entry name" value="Tetraspanin"/>
    <property type="match status" value="1"/>
</dbReference>
<evidence type="ECO:0000256" key="4">
    <source>
        <dbReference type="ARBA" id="ARBA00022989"/>
    </source>
</evidence>
<dbReference type="InterPro" id="IPR018499">
    <property type="entry name" value="Tetraspanin/Peripherin"/>
</dbReference>
<sequence>MSDIVCFIVLWDAPDDCVLALQLSGLLLLAAVLLLLLYPSAIRHIVSINTVFFAGTVYVIVLSVVLLILGILGSVAAYRESRGLLMLFFMLILVVFMAELGAAISALLFKYQLTKEYFEDDLINYYTGDNQTSTYTANSNSIMIFFECCGVNGPKDFLHTLEFVILNPFHEVPEACCKRDKLTADRAIINTQECFAGTVEFINNKGCFDLISEQVEYYLYGLGALNIWILIIEIFVMIFAIWLYQRA</sequence>
<comment type="subcellular location">
    <subcellularLocation>
        <location evidence="1 7">Membrane</location>
        <topology evidence="1 7">Multi-pass membrane protein</topology>
    </subcellularLocation>
</comment>
<evidence type="ECO:0000256" key="3">
    <source>
        <dbReference type="ARBA" id="ARBA00022692"/>
    </source>
</evidence>
<keyword evidence="3 7" id="KW-0812">Transmembrane</keyword>